<dbReference type="Pfam" id="PF12697">
    <property type="entry name" value="Abhydrolase_6"/>
    <property type="match status" value="1"/>
</dbReference>
<dbReference type="InterPro" id="IPR000073">
    <property type="entry name" value="AB_hydrolase_1"/>
</dbReference>
<organism evidence="2 3">
    <name type="scientific">Armatimonas rosea</name>
    <dbReference type="NCBI Taxonomy" id="685828"/>
    <lineage>
        <taxon>Bacteria</taxon>
        <taxon>Bacillati</taxon>
        <taxon>Armatimonadota</taxon>
        <taxon>Armatimonadia</taxon>
        <taxon>Armatimonadales</taxon>
        <taxon>Armatimonadaceae</taxon>
        <taxon>Armatimonas</taxon>
    </lineage>
</organism>
<gene>
    <name evidence="2" type="ORF">HNQ39_002703</name>
</gene>
<evidence type="ECO:0000313" key="3">
    <source>
        <dbReference type="Proteomes" id="UP000520814"/>
    </source>
</evidence>
<sequence>MKSLILLPGMNGKTSLYARVRPHFPELITPEWIEPEVNEPLVDYARRFAETLRPQITEPCMLGGTSFGGMVAHELAAALGLGSCLLISTVRTPAELPPDWQALRHLTVAGEEALWGQPRFKTRFLCWAAWATLTWELSDGAAAVETRLLHGDLDRTFPLECVQPDQVVVGGGHVLPMTHPEAVVAFISQSRFPSLEA</sequence>
<evidence type="ECO:0000259" key="1">
    <source>
        <dbReference type="Pfam" id="PF12697"/>
    </source>
</evidence>
<dbReference type="RefSeq" id="WP_184196737.1">
    <property type="nucleotide sequence ID" value="NZ_JACHGW010000002.1"/>
</dbReference>
<protein>
    <submittedName>
        <fullName evidence="2">Pimeloyl-ACP methyl ester carboxylesterase</fullName>
    </submittedName>
</protein>
<name>A0A7W9W7S3_ARMRO</name>
<dbReference type="InterPro" id="IPR029058">
    <property type="entry name" value="AB_hydrolase_fold"/>
</dbReference>
<feature type="domain" description="AB hydrolase-1" evidence="1">
    <location>
        <begin position="39"/>
        <end position="185"/>
    </location>
</feature>
<dbReference type="SUPFAM" id="SSF53474">
    <property type="entry name" value="alpha/beta-Hydrolases"/>
    <property type="match status" value="1"/>
</dbReference>
<accession>A0A7W9W7S3</accession>
<dbReference type="AlphaFoldDB" id="A0A7W9W7S3"/>
<keyword evidence="3" id="KW-1185">Reference proteome</keyword>
<dbReference type="Proteomes" id="UP000520814">
    <property type="component" value="Unassembled WGS sequence"/>
</dbReference>
<comment type="caution">
    <text evidence="2">The sequence shown here is derived from an EMBL/GenBank/DDBJ whole genome shotgun (WGS) entry which is preliminary data.</text>
</comment>
<reference evidence="2 3" key="1">
    <citation type="submission" date="2020-08" db="EMBL/GenBank/DDBJ databases">
        <title>Genomic Encyclopedia of Type Strains, Phase IV (KMG-IV): sequencing the most valuable type-strain genomes for metagenomic binning, comparative biology and taxonomic classification.</title>
        <authorList>
            <person name="Goeker M."/>
        </authorList>
    </citation>
    <scope>NUCLEOTIDE SEQUENCE [LARGE SCALE GENOMIC DNA]</scope>
    <source>
        <strain evidence="2 3">DSM 23562</strain>
    </source>
</reference>
<dbReference type="Gene3D" id="3.40.50.1820">
    <property type="entry name" value="alpha/beta hydrolase"/>
    <property type="match status" value="1"/>
</dbReference>
<evidence type="ECO:0000313" key="2">
    <source>
        <dbReference type="EMBL" id="MBB6050912.1"/>
    </source>
</evidence>
<proteinExistence type="predicted"/>
<dbReference type="EMBL" id="JACHGW010000002">
    <property type="protein sequence ID" value="MBB6050912.1"/>
    <property type="molecule type" value="Genomic_DNA"/>
</dbReference>